<name>A0A177C5Q9_9PLEO</name>
<feature type="domain" description="Cellulose-binding Sde182 C-terminal" evidence="3">
    <location>
        <begin position="397"/>
        <end position="483"/>
    </location>
</feature>
<dbReference type="InParanoid" id="A0A177C5Q9"/>
<sequence>MLGLSTVLSQALLSFAGLASLGVGAATPSERQCENARYENKHRAFVLTDMSNEPDDQMSLVRLLTYSNEIDIRGIGVVTSVWKNSSIDDETVRLVIHAYGNVTESLDANSPKAAPYPSASELLSKVHVGHPVYGLASLQLNTSDAALALVKAGDEASPTDPLYVQCWGGAAVLAEALHLVSSIRSANATSAFVSKLRVYSISDQDDAGPWIRQHFPALSYIVSLHSFSEYGRATWNGISGELFRFFDIGGPDSSLVTNDWLQSHIRLGPLGAHYPRFDFIMEGDTPAFFPLIRNGLGDPEHPEWGSWGGRWKALDASGKVNVFTDATDWVVGANGQTYLTSYGTIWRWRREYQFDFAARMQWTLGKAYEETNHAPVAIVNGSCGPEVLQMAYKKNKTVLLDASASWDPDGDELRWKWFHYLDVTERVEGKSPFPSKFVRVEELGENGGVVAVTPLYNHTIHLILQLEDNRDMELTTYRRIILYPTA</sequence>
<dbReference type="AlphaFoldDB" id="A0A177C5Q9"/>
<protein>
    <submittedName>
        <fullName evidence="4">DUF1593-domain-containing protein</fullName>
    </submittedName>
</protein>
<dbReference type="InterPro" id="IPR013783">
    <property type="entry name" value="Ig-like_fold"/>
</dbReference>
<dbReference type="InterPro" id="IPR011483">
    <property type="entry name" value="Sde182_NH-like"/>
</dbReference>
<proteinExistence type="predicted"/>
<gene>
    <name evidence="4" type="ORF">CC84DRAFT_1167334</name>
</gene>
<dbReference type="RefSeq" id="XP_018032584.1">
    <property type="nucleotide sequence ID" value="XM_018179157.1"/>
</dbReference>
<keyword evidence="5" id="KW-1185">Reference proteome</keyword>
<dbReference type="EMBL" id="KV441556">
    <property type="protein sequence ID" value="OAG02219.1"/>
    <property type="molecule type" value="Genomic_DNA"/>
</dbReference>
<dbReference type="InterPro" id="IPR036452">
    <property type="entry name" value="Ribo_hydro-like"/>
</dbReference>
<dbReference type="STRING" id="1460663.A0A177C5Q9"/>
<dbReference type="GeneID" id="28762643"/>
<feature type="chain" id="PRO_5008057760" evidence="1">
    <location>
        <begin position="27"/>
        <end position="486"/>
    </location>
</feature>
<organism evidence="4 5">
    <name type="scientific">Paraphaeosphaeria sporulosa</name>
    <dbReference type="NCBI Taxonomy" id="1460663"/>
    <lineage>
        <taxon>Eukaryota</taxon>
        <taxon>Fungi</taxon>
        <taxon>Dikarya</taxon>
        <taxon>Ascomycota</taxon>
        <taxon>Pezizomycotina</taxon>
        <taxon>Dothideomycetes</taxon>
        <taxon>Pleosporomycetidae</taxon>
        <taxon>Pleosporales</taxon>
        <taxon>Massarineae</taxon>
        <taxon>Didymosphaeriaceae</taxon>
        <taxon>Paraphaeosphaeria</taxon>
    </lineage>
</organism>
<dbReference type="GO" id="GO:0016799">
    <property type="term" value="F:hydrolase activity, hydrolyzing N-glycosyl compounds"/>
    <property type="evidence" value="ECO:0007669"/>
    <property type="project" value="InterPro"/>
</dbReference>
<dbReference type="SUPFAM" id="SSF53590">
    <property type="entry name" value="Nucleoside hydrolase"/>
    <property type="match status" value="1"/>
</dbReference>
<feature type="domain" description="Cellulose-binding Sde182 nucleoside hydrolase-like" evidence="2">
    <location>
        <begin position="43"/>
        <end position="311"/>
    </location>
</feature>
<dbReference type="Gene3D" id="2.60.40.10">
    <property type="entry name" value="Immunoglobulins"/>
    <property type="match status" value="1"/>
</dbReference>
<dbReference type="Pfam" id="PF21027">
    <property type="entry name" value="Sde0182_C"/>
    <property type="match status" value="1"/>
</dbReference>
<evidence type="ECO:0000313" key="4">
    <source>
        <dbReference type="EMBL" id="OAG02219.1"/>
    </source>
</evidence>
<evidence type="ECO:0000259" key="3">
    <source>
        <dbReference type="Pfam" id="PF21027"/>
    </source>
</evidence>
<dbReference type="InterPro" id="IPR048527">
    <property type="entry name" value="Sde182_C"/>
</dbReference>
<evidence type="ECO:0000259" key="2">
    <source>
        <dbReference type="Pfam" id="PF07632"/>
    </source>
</evidence>
<dbReference type="Proteomes" id="UP000077069">
    <property type="component" value="Unassembled WGS sequence"/>
</dbReference>
<feature type="signal peptide" evidence="1">
    <location>
        <begin position="1"/>
        <end position="26"/>
    </location>
</feature>
<evidence type="ECO:0000313" key="5">
    <source>
        <dbReference type="Proteomes" id="UP000077069"/>
    </source>
</evidence>
<accession>A0A177C5Q9</accession>
<dbReference type="Gene3D" id="3.90.245.10">
    <property type="entry name" value="Ribonucleoside hydrolase-like"/>
    <property type="match status" value="1"/>
</dbReference>
<dbReference type="OrthoDB" id="3592035at2759"/>
<reference evidence="4 5" key="1">
    <citation type="submission" date="2016-05" db="EMBL/GenBank/DDBJ databases">
        <title>Comparative analysis of secretome profiles of manganese(II)-oxidizing ascomycete fungi.</title>
        <authorList>
            <consortium name="DOE Joint Genome Institute"/>
            <person name="Zeiner C.A."/>
            <person name="Purvine S.O."/>
            <person name="Zink E.M."/>
            <person name="Wu S."/>
            <person name="Pasa-Tolic L."/>
            <person name="Chaput D.L."/>
            <person name="Haridas S."/>
            <person name="Grigoriev I.V."/>
            <person name="Santelli C.M."/>
            <person name="Hansel C.M."/>
        </authorList>
    </citation>
    <scope>NUCLEOTIDE SEQUENCE [LARGE SCALE GENOMIC DNA]</scope>
    <source>
        <strain evidence="4 5">AP3s5-JAC2a</strain>
    </source>
</reference>
<evidence type="ECO:0000256" key="1">
    <source>
        <dbReference type="SAM" id="SignalP"/>
    </source>
</evidence>
<keyword evidence="1" id="KW-0732">Signal</keyword>
<dbReference type="Pfam" id="PF07632">
    <property type="entry name" value="Sde182_NH-like"/>
    <property type="match status" value="1"/>
</dbReference>